<keyword evidence="2" id="KW-1185">Reference proteome</keyword>
<gene>
    <name evidence="1" type="ORF">CRE_17887</name>
</gene>
<organism evidence="2">
    <name type="scientific">Caenorhabditis remanei</name>
    <name type="common">Caenorhabditis vulgaris</name>
    <dbReference type="NCBI Taxonomy" id="31234"/>
    <lineage>
        <taxon>Eukaryota</taxon>
        <taxon>Metazoa</taxon>
        <taxon>Ecdysozoa</taxon>
        <taxon>Nematoda</taxon>
        <taxon>Chromadorea</taxon>
        <taxon>Rhabditida</taxon>
        <taxon>Rhabditina</taxon>
        <taxon>Rhabditomorpha</taxon>
        <taxon>Rhabditoidea</taxon>
        <taxon>Rhabditidae</taxon>
        <taxon>Peloderinae</taxon>
        <taxon>Caenorhabditis</taxon>
    </lineage>
</organism>
<dbReference type="Pfam" id="PF12078">
    <property type="entry name" value="DUF3557"/>
    <property type="match status" value="1"/>
</dbReference>
<reference evidence="1" key="1">
    <citation type="submission" date="2007-07" db="EMBL/GenBank/DDBJ databases">
        <title>PCAP assembly of the Caenorhabditis remanei genome.</title>
        <authorList>
            <consortium name="The Caenorhabditis remanei Sequencing Consortium"/>
            <person name="Wilson R.K."/>
        </authorList>
    </citation>
    <scope>NUCLEOTIDE SEQUENCE [LARGE SCALE GENOMIC DNA]</scope>
    <source>
        <strain evidence="1">PB4641</strain>
    </source>
</reference>
<accession>E3MDD6</accession>
<proteinExistence type="predicted"/>
<dbReference type="eggNOG" id="ENOG502TKE5">
    <property type="taxonomic scope" value="Eukaryota"/>
</dbReference>
<dbReference type="AlphaFoldDB" id="E3MDD6"/>
<name>E3MDD6_CAERE</name>
<sequence length="301" mass="34650">MMTWQISTPPPPPTVHISSFFSPFLHNSMPSPLSYPALKLVLEYLNVKKRIHLTSRSSFLQRIDKAIPLRARCFWIERDWLNLDCFQFTVKHKSWYKNMEAEKYGNLLISYLRGRSSVNADEVYFFQVKTSEDIPVKLDLTINKLVSDVCNLEAVLPMINPRSLPLAELSVTIDKNTNVDIEIVRSAREVIFVPYFCELIGLETIPNKKVYILQPETDVVRSIIKYWMQNGKEVGTEFLMSCNNRSDLVEKIANLQEEFNKTPGYLEEINEHGFSIPLSSTSKLLVCGGKKHFDEVVLKVV</sequence>
<evidence type="ECO:0008006" key="3">
    <source>
        <dbReference type="Google" id="ProtNLM"/>
    </source>
</evidence>
<dbReference type="InParanoid" id="E3MDD6"/>
<dbReference type="PANTHER" id="PTHR31379:SF1">
    <property type="entry name" value="F-BOX C PROTEIN-RELATED"/>
    <property type="match status" value="1"/>
</dbReference>
<dbReference type="InterPro" id="IPR021942">
    <property type="entry name" value="DUF3557"/>
</dbReference>
<protein>
    <recommendedName>
        <fullName evidence="3">F-box domain-containing protein</fullName>
    </recommendedName>
</protein>
<dbReference type="EMBL" id="DS268437">
    <property type="protein sequence ID" value="EFO99091.1"/>
    <property type="molecule type" value="Genomic_DNA"/>
</dbReference>
<dbReference type="Proteomes" id="UP000008281">
    <property type="component" value="Unassembled WGS sequence"/>
</dbReference>
<dbReference type="HOGENOM" id="CLU_042576_3_1_1"/>
<evidence type="ECO:0000313" key="2">
    <source>
        <dbReference type="Proteomes" id="UP000008281"/>
    </source>
</evidence>
<dbReference type="PANTHER" id="PTHR31379">
    <property type="entry name" value="F-BOX C PROTEIN-RELATED-RELATED"/>
    <property type="match status" value="1"/>
</dbReference>
<evidence type="ECO:0000313" key="1">
    <source>
        <dbReference type="EMBL" id="EFO99091.1"/>
    </source>
</evidence>